<dbReference type="GO" id="GO:0003735">
    <property type="term" value="F:structural constituent of ribosome"/>
    <property type="evidence" value="ECO:0007669"/>
    <property type="project" value="InterPro"/>
</dbReference>
<keyword evidence="6 7" id="KW-0699">rRNA-binding</keyword>
<keyword evidence="6 7" id="KW-0694">RNA-binding</keyword>
<dbReference type="Gene3D" id="6.10.160.10">
    <property type="match status" value="1"/>
</dbReference>
<dbReference type="PANTHER" id="PTHR10986">
    <property type="entry name" value="39S RIBOSOMAL PROTEIN L20"/>
    <property type="match status" value="1"/>
</dbReference>
<dbReference type="SMR" id="A0A553IHN5"/>
<keyword evidence="3 6" id="KW-0687">Ribonucleoprotein</keyword>
<evidence type="ECO:0000313" key="9">
    <source>
        <dbReference type="Proteomes" id="UP000315938"/>
    </source>
</evidence>
<dbReference type="GeneID" id="41338996"/>
<comment type="function">
    <text evidence="4 6 7">Binds directly to 23S ribosomal RNA and is necessary for the in vitro assembly process of the 50S ribosomal subunit. It is not involved in the protein synthesizing functions of that subunit.</text>
</comment>
<dbReference type="Pfam" id="PF00453">
    <property type="entry name" value="Ribosomal_L20"/>
    <property type="match status" value="1"/>
</dbReference>
<protein>
    <recommendedName>
        <fullName evidence="5 6">Large ribosomal subunit protein bL20</fullName>
    </recommendedName>
</protein>
<dbReference type="GO" id="GO:0000027">
    <property type="term" value="P:ribosomal large subunit assembly"/>
    <property type="evidence" value="ECO:0007669"/>
    <property type="project" value="UniProtKB-UniRule"/>
</dbReference>
<comment type="similarity">
    <text evidence="1 6 7">Belongs to the bacterial ribosomal protein bL20 family.</text>
</comment>
<evidence type="ECO:0000256" key="4">
    <source>
        <dbReference type="ARBA" id="ARBA00024775"/>
    </source>
</evidence>
<evidence type="ECO:0000256" key="5">
    <source>
        <dbReference type="ARBA" id="ARBA00035172"/>
    </source>
</evidence>
<evidence type="ECO:0000313" key="8">
    <source>
        <dbReference type="EMBL" id="TRX99724.1"/>
    </source>
</evidence>
<evidence type="ECO:0000256" key="1">
    <source>
        <dbReference type="ARBA" id="ARBA00007698"/>
    </source>
</evidence>
<dbReference type="GO" id="GO:0006412">
    <property type="term" value="P:translation"/>
    <property type="evidence" value="ECO:0007669"/>
    <property type="project" value="InterPro"/>
</dbReference>
<dbReference type="GO" id="GO:0019843">
    <property type="term" value="F:rRNA binding"/>
    <property type="evidence" value="ECO:0007669"/>
    <property type="project" value="UniProtKB-UniRule"/>
</dbReference>
<dbReference type="GO" id="GO:1990904">
    <property type="term" value="C:ribonucleoprotein complex"/>
    <property type="evidence" value="ECO:0007669"/>
    <property type="project" value="UniProtKB-KW"/>
</dbReference>
<accession>A0A553IHN5</accession>
<dbReference type="CDD" id="cd07026">
    <property type="entry name" value="Ribosomal_L20"/>
    <property type="match status" value="1"/>
</dbReference>
<evidence type="ECO:0000256" key="2">
    <source>
        <dbReference type="ARBA" id="ARBA00022980"/>
    </source>
</evidence>
<dbReference type="PRINTS" id="PR00062">
    <property type="entry name" value="RIBOSOMALL20"/>
</dbReference>
<keyword evidence="2 6" id="KW-0689">Ribosomal protein</keyword>
<gene>
    <name evidence="6 8" type="primary">rplT</name>
    <name evidence="8" type="ORF">FNV44_01405</name>
</gene>
<reference evidence="8 9" key="1">
    <citation type="submission" date="2019-07" db="EMBL/GenBank/DDBJ databases">
        <title>Genome sequence of Acholeplasma laidlawii strain with increased resistance to erythromycin.</title>
        <authorList>
            <person name="Medvedeva E.S."/>
            <person name="Baranova N.B."/>
            <person name="Siniagina M.N."/>
            <person name="Mouzykantov A."/>
            <person name="Chernova O.A."/>
            <person name="Chernov V.M."/>
        </authorList>
    </citation>
    <scope>NUCLEOTIDE SEQUENCE [LARGE SCALE GENOMIC DNA]</scope>
    <source>
        <strain evidence="8 9">PG8REry</strain>
    </source>
</reference>
<comment type="caution">
    <text evidence="8">The sequence shown here is derived from an EMBL/GenBank/DDBJ whole genome shotgun (WGS) entry which is preliminary data.</text>
</comment>
<dbReference type="OMA" id="GRRKNVW"/>
<dbReference type="InterPro" id="IPR035566">
    <property type="entry name" value="Ribosomal_protein_bL20_C"/>
</dbReference>
<dbReference type="Proteomes" id="UP000315938">
    <property type="component" value="Unassembled WGS sequence"/>
</dbReference>
<dbReference type="NCBIfam" id="TIGR01032">
    <property type="entry name" value="rplT_bact"/>
    <property type="match status" value="1"/>
</dbReference>
<name>A0A553IHN5_ACHLA</name>
<dbReference type="GO" id="GO:0005840">
    <property type="term" value="C:ribosome"/>
    <property type="evidence" value="ECO:0007669"/>
    <property type="project" value="UniProtKB-KW"/>
</dbReference>
<dbReference type="EMBL" id="VKID01000001">
    <property type="protein sequence ID" value="TRX99724.1"/>
    <property type="molecule type" value="Genomic_DNA"/>
</dbReference>
<dbReference type="SUPFAM" id="SSF74731">
    <property type="entry name" value="Ribosomal protein L20"/>
    <property type="match status" value="1"/>
</dbReference>
<dbReference type="Gene3D" id="1.10.1900.20">
    <property type="entry name" value="Ribosomal protein L20"/>
    <property type="match status" value="1"/>
</dbReference>
<proteinExistence type="inferred from homology"/>
<dbReference type="AlphaFoldDB" id="A0A553IHN5"/>
<dbReference type="NCBIfam" id="NF011109">
    <property type="entry name" value="PRK14537.1"/>
    <property type="match status" value="1"/>
</dbReference>
<organism evidence="8 9">
    <name type="scientific">Acholeplasma laidlawii</name>
    <dbReference type="NCBI Taxonomy" id="2148"/>
    <lineage>
        <taxon>Bacteria</taxon>
        <taxon>Bacillati</taxon>
        <taxon>Mycoplasmatota</taxon>
        <taxon>Mollicutes</taxon>
        <taxon>Acholeplasmatales</taxon>
        <taxon>Acholeplasmataceae</taxon>
        <taxon>Acholeplasma</taxon>
    </lineage>
</organism>
<evidence type="ECO:0000256" key="6">
    <source>
        <dbReference type="HAMAP-Rule" id="MF_00382"/>
    </source>
</evidence>
<dbReference type="HAMAP" id="MF_00382">
    <property type="entry name" value="Ribosomal_bL20"/>
    <property type="match status" value="1"/>
</dbReference>
<dbReference type="RefSeq" id="WP_012242786.1">
    <property type="nucleotide sequence ID" value="NZ_CP103951.1"/>
</dbReference>
<evidence type="ECO:0000256" key="7">
    <source>
        <dbReference type="RuleBase" id="RU000560"/>
    </source>
</evidence>
<sequence length="126" mass="14554">MARVKNTPVTRRRRKKILKLAKGYFGSKSTLYRTAHEQVMRALQYAYRDRKQNKRNFRRLWISRINAGAVQNGFKYSKLIHGLSLANVQLNRKVLADLAISEPTVFASYVELAKDAIANPAKYQVK</sequence>
<evidence type="ECO:0000256" key="3">
    <source>
        <dbReference type="ARBA" id="ARBA00023274"/>
    </source>
</evidence>
<dbReference type="FunFam" id="1.10.1900.20:FF:000001">
    <property type="entry name" value="50S ribosomal protein L20"/>
    <property type="match status" value="1"/>
</dbReference>
<dbReference type="InterPro" id="IPR005813">
    <property type="entry name" value="Ribosomal_bL20"/>
</dbReference>